<keyword evidence="1" id="KW-0812">Transmembrane</keyword>
<proteinExistence type="predicted"/>
<dbReference type="HOGENOM" id="CLU_2205648_0_0_11"/>
<accession>A0A076NLM6</accession>
<evidence type="ECO:0000313" key="4">
    <source>
        <dbReference type="Proteomes" id="UP000028780"/>
    </source>
</evidence>
<evidence type="ECO:0000313" key="5">
    <source>
        <dbReference type="Proteomes" id="UP000215374"/>
    </source>
</evidence>
<dbReference type="EMBL" id="LT906467">
    <property type="protein sequence ID" value="SNV57109.1"/>
    <property type="molecule type" value="Genomic_DNA"/>
</dbReference>
<evidence type="ECO:0000313" key="3">
    <source>
        <dbReference type="EMBL" id="SNV57109.1"/>
    </source>
</evidence>
<dbReference type="AlphaFoldDB" id="A0A076NLM6"/>
<protein>
    <submittedName>
        <fullName evidence="2">Uncharacterized protein</fullName>
    </submittedName>
</protein>
<keyword evidence="1" id="KW-0472">Membrane</keyword>
<dbReference type="KEGG" id="cii:CIMIT_01455"/>
<evidence type="ECO:0000256" key="1">
    <source>
        <dbReference type="SAM" id="Phobius"/>
    </source>
</evidence>
<reference evidence="2 4" key="1">
    <citation type="submission" date="2014-08" db="EMBL/GenBank/DDBJ databases">
        <title>Complete genome sequence of Corynebacterium imitans DSM 44264, isolated from a five-month-old boy with suspected pharyngeal diphtheria.</title>
        <authorList>
            <person name="Mollmann S."/>
            <person name="Albersmeier A."/>
            <person name="Ruckert C."/>
            <person name="Tauch A."/>
        </authorList>
    </citation>
    <scope>NUCLEOTIDE SEQUENCE [LARGE SCALE GENOMIC DNA]</scope>
    <source>
        <strain evidence="2 4">DSM 44264</strain>
    </source>
</reference>
<feature type="transmembrane region" description="Helical" evidence="1">
    <location>
        <begin position="82"/>
        <end position="102"/>
    </location>
</feature>
<reference evidence="3 5" key="2">
    <citation type="submission" date="2017-06" db="EMBL/GenBank/DDBJ databases">
        <authorList>
            <consortium name="Pathogen Informatics"/>
        </authorList>
    </citation>
    <scope>NUCLEOTIDE SEQUENCE [LARGE SCALE GENOMIC DNA]</scope>
    <source>
        <strain evidence="3 5">NCTC13015</strain>
    </source>
</reference>
<dbReference type="EMBL" id="CP009211">
    <property type="protein sequence ID" value="AIJ32755.1"/>
    <property type="molecule type" value="Genomic_DNA"/>
</dbReference>
<evidence type="ECO:0000313" key="2">
    <source>
        <dbReference type="EMBL" id="AIJ32755.1"/>
    </source>
</evidence>
<dbReference type="Proteomes" id="UP000028780">
    <property type="component" value="Chromosome"/>
</dbReference>
<sequence length="107" mass="11275">MLAESVVFVLFAVVSAAMLLASSLLGPAGWAVVLLLGHPLLSLALAAWDTVRSEKVNWLWCVVPPVVQALEILVFMNPTALPFVVLVALGGALGLGLGYAILRARRV</sequence>
<keyword evidence="4" id="KW-1185">Reference proteome</keyword>
<name>A0A076NLM6_9CORY</name>
<dbReference type="Proteomes" id="UP000215374">
    <property type="component" value="Chromosome 1"/>
</dbReference>
<organism evidence="2 4">
    <name type="scientific">Corynebacterium imitans</name>
    <dbReference type="NCBI Taxonomy" id="156978"/>
    <lineage>
        <taxon>Bacteria</taxon>
        <taxon>Bacillati</taxon>
        <taxon>Actinomycetota</taxon>
        <taxon>Actinomycetes</taxon>
        <taxon>Mycobacteriales</taxon>
        <taxon>Corynebacteriaceae</taxon>
        <taxon>Corynebacterium</taxon>
    </lineage>
</organism>
<gene>
    <name evidence="2" type="ORF">CIMIT_01455</name>
    <name evidence="3" type="ORF">SAMEA4535761_00357</name>
</gene>
<dbReference type="RefSeq" id="WP_051904699.1">
    <property type="nucleotide sequence ID" value="NZ_LT906467.1"/>
</dbReference>
<keyword evidence="1" id="KW-1133">Transmembrane helix</keyword>